<gene>
    <name evidence="1" type="ORF">HICCMSTLAB_LOCUS3384</name>
</gene>
<evidence type="ECO:0000313" key="2">
    <source>
        <dbReference type="Proteomes" id="UP000786811"/>
    </source>
</evidence>
<reference evidence="1" key="1">
    <citation type="submission" date="2021-04" db="EMBL/GenBank/DDBJ databases">
        <authorList>
            <person name="Chebbi M.A.C M."/>
        </authorList>
    </citation>
    <scope>NUCLEOTIDE SEQUENCE</scope>
</reference>
<keyword evidence="2" id="KW-1185">Reference proteome</keyword>
<accession>A0A8J2MGU9</accession>
<dbReference type="AlphaFoldDB" id="A0A8J2MGU9"/>
<comment type="caution">
    <text evidence="1">The sequence shown here is derived from an EMBL/GenBank/DDBJ whole genome shotgun (WGS) entry which is preliminary data.</text>
</comment>
<name>A0A8J2MGU9_COTCN</name>
<proteinExistence type="predicted"/>
<protein>
    <submittedName>
        <fullName evidence="1">Uncharacterized protein</fullName>
    </submittedName>
</protein>
<dbReference type="EMBL" id="CAJNRD030001118">
    <property type="protein sequence ID" value="CAG5081811.1"/>
    <property type="molecule type" value="Genomic_DNA"/>
</dbReference>
<organism evidence="1 2">
    <name type="scientific">Cotesia congregata</name>
    <name type="common">Parasitoid wasp</name>
    <name type="synonym">Apanteles congregatus</name>
    <dbReference type="NCBI Taxonomy" id="51543"/>
    <lineage>
        <taxon>Eukaryota</taxon>
        <taxon>Metazoa</taxon>
        <taxon>Ecdysozoa</taxon>
        <taxon>Arthropoda</taxon>
        <taxon>Hexapoda</taxon>
        <taxon>Insecta</taxon>
        <taxon>Pterygota</taxon>
        <taxon>Neoptera</taxon>
        <taxon>Endopterygota</taxon>
        <taxon>Hymenoptera</taxon>
        <taxon>Apocrita</taxon>
        <taxon>Ichneumonoidea</taxon>
        <taxon>Braconidae</taxon>
        <taxon>Microgastrinae</taxon>
        <taxon>Cotesia</taxon>
    </lineage>
</organism>
<dbReference type="Proteomes" id="UP000786811">
    <property type="component" value="Unassembled WGS sequence"/>
</dbReference>
<evidence type="ECO:0000313" key="1">
    <source>
        <dbReference type="EMBL" id="CAG5081811.1"/>
    </source>
</evidence>
<sequence length="111" mass="13168">MPLQRNNQIIHKKVDNWVVNNVDRYNFIDNSKEKSVLDHEIDYGFDGKNKGIVKLIFCHHVNDLIRIYAFFENVNEDDIKHHVVVTMYVLTVENRYEPIGRDILRIDTIQG</sequence>